<reference evidence="3 4" key="1">
    <citation type="journal article" date="2017" name="Curr. Biol.">
        <title>The Evolution of Venom by Co-option of Single-Copy Genes.</title>
        <authorList>
            <person name="Martinson E.O."/>
            <person name="Mrinalini"/>
            <person name="Kelkar Y.D."/>
            <person name="Chang C.H."/>
            <person name="Werren J.H."/>
        </authorList>
    </citation>
    <scope>NUCLEOTIDE SEQUENCE [LARGE SCALE GENOMIC DNA]</scope>
    <source>
        <strain evidence="3 4">Alberta</strain>
        <tissue evidence="3">Whole body</tissue>
    </source>
</reference>
<proteinExistence type="predicted"/>
<dbReference type="Pfam" id="PF13843">
    <property type="entry name" value="DDE_Tnp_1_7"/>
    <property type="match status" value="1"/>
</dbReference>
<sequence length="339" mass="38790">MDSKPVSILSTTAGVHHTAPVDRYDKSEKLNKQLDFPRAFCAYNKNMGGLDIHDQHCNKVLPIFRSKKWTWVIFMRYIQMSITNATVLYNTATANKGRQIGTKDIIAIAKTYLRNDVSKIHEVEYATTQKYCSRQNCKVRTKKWCKTCNLFFCKTCFDVAHRQGKKGPFSSCNMNGKSSFSRSRRKNLYVQINHETVLALVDSGAVSSFITPETAMIGQNNGWRHGKDDRYTGRQLNHRADRLCGSAWSSNIVLAKKKDGKRRFCINFQGINKISIKDAHPLPQVRATLNKLREAKYLTTIDLKNGYWQIPLSEESKKKKFMNIIIAPWHKSAILEKSG</sequence>
<dbReference type="Gene3D" id="3.30.70.270">
    <property type="match status" value="1"/>
</dbReference>
<dbReference type="AlphaFoldDB" id="A0A232FLX3"/>
<dbReference type="CDD" id="cd01647">
    <property type="entry name" value="RT_LTR"/>
    <property type="match status" value="1"/>
</dbReference>
<dbReference type="SUPFAM" id="SSF56672">
    <property type="entry name" value="DNA/RNA polymerases"/>
    <property type="match status" value="1"/>
</dbReference>
<dbReference type="Pfam" id="PF00078">
    <property type="entry name" value="RVT_1"/>
    <property type="match status" value="1"/>
</dbReference>
<dbReference type="OrthoDB" id="7701233at2759"/>
<dbReference type="InterPro" id="IPR043128">
    <property type="entry name" value="Rev_trsase/Diguanyl_cyclase"/>
</dbReference>
<dbReference type="CDD" id="cd19757">
    <property type="entry name" value="Bbox1"/>
    <property type="match status" value="1"/>
</dbReference>
<feature type="domain" description="PiggyBac transposable element-derived protein" evidence="2">
    <location>
        <begin position="6"/>
        <end position="85"/>
    </location>
</feature>
<evidence type="ECO:0000259" key="1">
    <source>
        <dbReference type="Pfam" id="PF00078"/>
    </source>
</evidence>
<dbReference type="InterPro" id="IPR029526">
    <property type="entry name" value="PGBD"/>
</dbReference>
<dbReference type="InterPro" id="IPR000477">
    <property type="entry name" value="RT_dom"/>
</dbReference>
<evidence type="ECO:0000313" key="3">
    <source>
        <dbReference type="EMBL" id="OXU31734.1"/>
    </source>
</evidence>
<accession>A0A232FLX3</accession>
<dbReference type="PANTHER" id="PTHR24559:SF444">
    <property type="entry name" value="REVERSE TRANSCRIPTASE DOMAIN-CONTAINING PROTEIN"/>
    <property type="match status" value="1"/>
</dbReference>
<dbReference type="EMBL" id="NNAY01000035">
    <property type="protein sequence ID" value="OXU31734.1"/>
    <property type="molecule type" value="Genomic_DNA"/>
</dbReference>
<evidence type="ECO:0000259" key="2">
    <source>
        <dbReference type="Pfam" id="PF13843"/>
    </source>
</evidence>
<dbReference type="PANTHER" id="PTHR24559">
    <property type="entry name" value="TRANSPOSON TY3-I GAG-POL POLYPROTEIN"/>
    <property type="match status" value="1"/>
</dbReference>
<protein>
    <submittedName>
        <fullName evidence="3">Uncharacterized protein</fullName>
    </submittedName>
</protein>
<dbReference type="GO" id="GO:0071897">
    <property type="term" value="P:DNA biosynthetic process"/>
    <property type="evidence" value="ECO:0007669"/>
    <property type="project" value="UniProtKB-ARBA"/>
</dbReference>
<gene>
    <name evidence="3" type="ORF">TSAR_007911</name>
</gene>
<dbReference type="Gene3D" id="3.10.10.10">
    <property type="entry name" value="HIV Type 1 Reverse Transcriptase, subunit A, domain 1"/>
    <property type="match status" value="1"/>
</dbReference>
<dbReference type="InterPro" id="IPR043502">
    <property type="entry name" value="DNA/RNA_pol_sf"/>
</dbReference>
<keyword evidence="4" id="KW-1185">Reference proteome</keyword>
<organism evidence="3 4">
    <name type="scientific">Trichomalopsis sarcophagae</name>
    <dbReference type="NCBI Taxonomy" id="543379"/>
    <lineage>
        <taxon>Eukaryota</taxon>
        <taxon>Metazoa</taxon>
        <taxon>Ecdysozoa</taxon>
        <taxon>Arthropoda</taxon>
        <taxon>Hexapoda</taxon>
        <taxon>Insecta</taxon>
        <taxon>Pterygota</taxon>
        <taxon>Neoptera</taxon>
        <taxon>Endopterygota</taxon>
        <taxon>Hymenoptera</taxon>
        <taxon>Apocrita</taxon>
        <taxon>Proctotrupomorpha</taxon>
        <taxon>Chalcidoidea</taxon>
        <taxon>Pteromalidae</taxon>
        <taxon>Pteromalinae</taxon>
        <taxon>Trichomalopsis</taxon>
    </lineage>
</organism>
<evidence type="ECO:0000313" key="4">
    <source>
        <dbReference type="Proteomes" id="UP000215335"/>
    </source>
</evidence>
<comment type="caution">
    <text evidence="3">The sequence shown here is derived from an EMBL/GenBank/DDBJ whole genome shotgun (WGS) entry which is preliminary data.</text>
</comment>
<feature type="domain" description="Reverse transcriptase" evidence="1">
    <location>
        <begin position="256"/>
        <end position="325"/>
    </location>
</feature>
<dbReference type="InterPro" id="IPR053134">
    <property type="entry name" value="RNA-dir_DNA_polymerase"/>
</dbReference>
<dbReference type="Proteomes" id="UP000215335">
    <property type="component" value="Unassembled WGS sequence"/>
</dbReference>
<name>A0A232FLX3_9HYME</name>
<dbReference type="STRING" id="543379.A0A232FLX3"/>